<reference evidence="3 4" key="1">
    <citation type="submission" date="2023-11" db="EMBL/GenBank/DDBJ databases">
        <title>Actinomadura monticuli sp. nov., isolated from volcanic ash.</title>
        <authorList>
            <person name="Lee S.D."/>
            <person name="Yang H."/>
            <person name="Kim I.S."/>
        </authorList>
    </citation>
    <scope>NUCLEOTIDE SEQUENCE [LARGE SCALE GENOMIC DNA]</scope>
    <source>
        <strain evidence="3 4">DSM 45346</strain>
    </source>
</reference>
<evidence type="ECO:0000313" key="4">
    <source>
        <dbReference type="Proteomes" id="UP001569904"/>
    </source>
</evidence>
<accession>A0ABV4R7S2</accession>
<proteinExistence type="predicted"/>
<dbReference type="InterPro" id="IPR029044">
    <property type="entry name" value="Nucleotide-diphossugar_trans"/>
</dbReference>
<organism evidence="3 4">
    <name type="scientific">Actinomadura chokoriensis</name>
    <dbReference type="NCBI Taxonomy" id="454156"/>
    <lineage>
        <taxon>Bacteria</taxon>
        <taxon>Bacillati</taxon>
        <taxon>Actinomycetota</taxon>
        <taxon>Actinomycetes</taxon>
        <taxon>Streptosporangiales</taxon>
        <taxon>Thermomonosporaceae</taxon>
        <taxon>Actinomadura</taxon>
    </lineage>
</organism>
<dbReference type="GO" id="GO:0016757">
    <property type="term" value="F:glycosyltransferase activity"/>
    <property type="evidence" value="ECO:0007669"/>
    <property type="project" value="UniProtKB-KW"/>
</dbReference>
<feature type="domain" description="TarS/TarP linker" evidence="2">
    <location>
        <begin position="227"/>
        <end position="320"/>
    </location>
</feature>
<dbReference type="CDD" id="cd00761">
    <property type="entry name" value="Glyco_tranf_GTA_type"/>
    <property type="match status" value="1"/>
</dbReference>
<protein>
    <submittedName>
        <fullName evidence="3">Glycosyltransferase</fullName>
        <ecNumber evidence="3">2.4.-.-</ecNumber>
    </submittedName>
</protein>
<comment type="caution">
    <text evidence="3">The sequence shown here is derived from an EMBL/GenBank/DDBJ whole genome shotgun (WGS) entry which is preliminary data.</text>
</comment>
<dbReference type="InterPro" id="IPR001173">
    <property type="entry name" value="Glyco_trans_2-like"/>
</dbReference>
<dbReference type="Pfam" id="PF00535">
    <property type="entry name" value="Glycos_transf_2"/>
    <property type="match status" value="1"/>
</dbReference>
<dbReference type="EC" id="2.4.-.-" evidence="3"/>
<dbReference type="RefSeq" id="WP_371945989.1">
    <property type="nucleotide sequence ID" value="NZ_JAXCEH010000038.1"/>
</dbReference>
<dbReference type="PANTHER" id="PTHR22916">
    <property type="entry name" value="GLYCOSYLTRANSFERASE"/>
    <property type="match status" value="1"/>
</dbReference>
<dbReference type="InterPro" id="IPR054028">
    <property type="entry name" value="TarS/TarP_linker"/>
</dbReference>
<dbReference type="EMBL" id="JAXCEH010000038">
    <property type="protein sequence ID" value="MFA1558971.1"/>
    <property type="molecule type" value="Genomic_DNA"/>
</dbReference>
<gene>
    <name evidence="3" type="ORF">SM436_35215</name>
</gene>
<evidence type="ECO:0000313" key="3">
    <source>
        <dbReference type="EMBL" id="MFA1558971.1"/>
    </source>
</evidence>
<feature type="domain" description="Glycosyltransferase 2-like" evidence="1">
    <location>
        <begin position="7"/>
        <end position="139"/>
    </location>
</feature>
<dbReference type="Pfam" id="PF22181">
    <property type="entry name" value="TarS_linker"/>
    <property type="match status" value="1"/>
</dbReference>
<dbReference type="SUPFAM" id="SSF53448">
    <property type="entry name" value="Nucleotide-diphospho-sugar transferases"/>
    <property type="match status" value="1"/>
</dbReference>
<keyword evidence="3" id="KW-0808">Transferase</keyword>
<name>A0ABV4R7S2_9ACTN</name>
<evidence type="ECO:0000259" key="1">
    <source>
        <dbReference type="Pfam" id="PF00535"/>
    </source>
</evidence>
<keyword evidence="3" id="KW-0328">Glycosyltransferase</keyword>
<dbReference type="Gene3D" id="3.90.550.10">
    <property type="entry name" value="Spore Coat Polysaccharide Biosynthesis Protein SpsA, Chain A"/>
    <property type="match status" value="1"/>
</dbReference>
<sequence>MTPPKVSVVIPVYNCRTSIGEALGSVFKQTLAPEQVEVIAVDDGSTDGSGDALDAIAGSRPQLTVVHQPNSGGPGAPRNVGIDRARGEYLFFLDADDYFGPEALERMCATGDEQGTDIVIGNYVGVGRGAARFKKNMARVVVDDPKTNIYGRSLTAHKLFRRDLVERHGLRFPEGMLAGEDKVFTSHALLHSAGVSVIADYDCYYLVDREDGTSIMQNGGSATSGSFTRATRMLMEQVMTHRESGEVRDLMLLRHFHRDVLATFNRRYLESSEKYQRERLDAARDLCEEFLTPSVLMRMPPKYRLVAHCLRSGDEELLSRIIQADLDPEPVPLVADKEHAYLRYPGFREPTATIPDAYFDFTDRLRVQRDITALGWDGDRLRLSGTAAIDRMAPSAQTGTLLLRPKKPGSEHRVAVERHDDGYFTVDVAPASASSGGPLTAGTWDLYMEMTSGGLVKTARLGADRAPEIDAPPPARFVASKDGEGAAVTPFFTREYGNLSFTVTPGTAGLKRLLRFDEVGWDGCELRVRGHVPTAPDSAAHIHLVAGLDRRGGGGSRGGEVEKAAGDERMEFTMVIDVRRLGEGRWDAWLDLLVADETSRIRVQLADTEPSGAVPCAAPGMRRASFYRTGGGNLAVHVVPGRLPTVIRSAKRRFGRST</sequence>
<dbReference type="PANTHER" id="PTHR22916:SF3">
    <property type="entry name" value="UDP-GLCNAC:BETAGAL BETA-1,3-N-ACETYLGLUCOSAMINYLTRANSFERASE-LIKE PROTEIN 1"/>
    <property type="match status" value="1"/>
</dbReference>
<keyword evidence="4" id="KW-1185">Reference proteome</keyword>
<evidence type="ECO:0000259" key="2">
    <source>
        <dbReference type="Pfam" id="PF22181"/>
    </source>
</evidence>
<dbReference type="Proteomes" id="UP001569904">
    <property type="component" value="Unassembled WGS sequence"/>
</dbReference>